<dbReference type="STRING" id="1221996.QY95_00943"/>
<name>A0A0F5I6U0_BACTR</name>
<protein>
    <submittedName>
        <fullName evidence="1">Uncharacterized protein</fullName>
    </submittedName>
</protein>
<proteinExistence type="predicted"/>
<comment type="caution">
    <text evidence="1">The sequence shown here is derived from an EMBL/GenBank/DDBJ whole genome shotgun (WGS) entry which is preliminary data.</text>
</comment>
<evidence type="ECO:0000313" key="1">
    <source>
        <dbReference type="EMBL" id="KKB41236.1"/>
    </source>
</evidence>
<sequence>MDCRKLGKVEEIFRESAGEGEKIRDYCLGPQVARGEFSFSLGVL</sequence>
<dbReference type="AlphaFoldDB" id="A0A0F5I6U0"/>
<keyword evidence="2" id="KW-1185">Reference proteome</keyword>
<accession>A0A0F5I6U0</accession>
<evidence type="ECO:0000313" key="2">
    <source>
        <dbReference type="Proteomes" id="UP000031563"/>
    </source>
</evidence>
<dbReference type="EMBL" id="JWIR02000024">
    <property type="protein sequence ID" value="KKB41236.1"/>
    <property type="molecule type" value="Genomic_DNA"/>
</dbReference>
<gene>
    <name evidence="1" type="ORF">QY95_00943</name>
</gene>
<reference evidence="1" key="1">
    <citation type="submission" date="2015-02" db="EMBL/GenBank/DDBJ databases">
        <title>Genome Assembly of Bacillaceae bacterium MTCC 8252.</title>
        <authorList>
            <person name="Verma A."/>
            <person name="Khatri I."/>
            <person name="Mual P."/>
            <person name="Subramanian S."/>
            <person name="Krishnamurthi S."/>
        </authorList>
    </citation>
    <scope>NUCLEOTIDE SEQUENCE [LARGE SCALE GENOMIC DNA]</scope>
    <source>
        <strain evidence="1">MTCC 8252</strain>
    </source>
</reference>
<organism evidence="1 2">
    <name type="scientific">Bacillus thermotolerans</name>
    <name type="common">Quasibacillus thermotolerans</name>
    <dbReference type="NCBI Taxonomy" id="1221996"/>
    <lineage>
        <taxon>Bacteria</taxon>
        <taxon>Bacillati</taxon>
        <taxon>Bacillota</taxon>
        <taxon>Bacilli</taxon>
        <taxon>Bacillales</taxon>
        <taxon>Bacillaceae</taxon>
        <taxon>Bacillus</taxon>
    </lineage>
</organism>
<dbReference type="Proteomes" id="UP000031563">
    <property type="component" value="Unassembled WGS sequence"/>
</dbReference>